<organism evidence="2 3">
    <name type="scientific">Candidatus Bacteroides merdigallinarum</name>
    <dbReference type="NCBI Taxonomy" id="2838473"/>
    <lineage>
        <taxon>Bacteria</taxon>
        <taxon>Pseudomonadati</taxon>
        <taxon>Bacteroidota</taxon>
        <taxon>Bacteroidia</taxon>
        <taxon>Bacteroidales</taxon>
        <taxon>Bacteroidaceae</taxon>
        <taxon>Bacteroides</taxon>
    </lineage>
</organism>
<protein>
    <recommendedName>
        <fullName evidence="4">DUF4426 domain-containing protein</fullName>
    </recommendedName>
</protein>
<evidence type="ECO:0008006" key="4">
    <source>
        <dbReference type="Google" id="ProtNLM"/>
    </source>
</evidence>
<feature type="signal peptide" evidence="1">
    <location>
        <begin position="1"/>
        <end position="21"/>
    </location>
</feature>
<evidence type="ECO:0000313" key="2">
    <source>
        <dbReference type="EMBL" id="HIZ33530.1"/>
    </source>
</evidence>
<dbReference type="AlphaFoldDB" id="A0A9D2J1I2"/>
<reference evidence="2" key="1">
    <citation type="journal article" date="2021" name="PeerJ">
        <title>Extensive microbial diversity within the chicken gut microbiome revealed by metagenomics and culture.</title>
        <authorList>
            <person name="Gilroy R."/>
            <person name="Ravi A."/>
            <person name="Getino M."/>
            <person name="Pursley I."/>
            <person name="Horton D.L."/>
            <person name="Alikhan N.F."/>
            <person name="Baker D."/>
            <person name="Gharbi K."/>
            <person name="Hall N."/>
            <person name="Watson M."/>
            <person name="Adriaenssens E.M."/>
            <person name="Foster-Nyarko E."/>
            <person name="Jarju S."/>
            <person name="Secka A."/>
            <person name="Antonio M."/>
            <person name="Oren A."/>
            <person name="Chaudhuri R.R."/>
            <person name="La Ragione R."/>
            <person name="Hildebrand F."/>
            <person name="Pallen M.J."/>
        </authorList>
    </citation>
    <scope>NUCLEOTIDE SEQUENCE</scope>
    <source>
        <strain evidence="2">ChiHjej9B8-1298</strain>
    </source>
</reference>
<keyword evidence="1" id="KW-0732">Signal</keyword>
<sequence>MKSKYALTLFLLIAVALAGFAAEPLQYEIVGAGSGTQGTYLVKVYVVSKKNKPDLELLKKCAVHGVLFKGFTVANSRVTQKPLAGSALAEQQNTDFFEPFFADGGAYASYVSMVTAQYDVVKMKKKQYRIGATFSVSKDQLRKDLEKAGVLKGLGAGF</sequence>
<evidence type="ECO:0000256" key="1">
    <source>
        <dbReference type="SAM" id="SignalP"/>
    </source>
</evidence>
<comment type="caution">
    <text evidence="2">The sequence shown here is derived from an EMBL/GenBank/DDBJ whole genome shotgun (WGS) entry which is preliminary data.</text>
</comment>
<gene>
    <name evidence="2" type="ORF">H9814_08355</name>
</gene>
<dbReference type="EMBL" id="DXBX01000063">
    <property type="protein sequence ID" value="HIZ33530.1"/>
    <property type="molecule type" value="Genomic_DNA"/>
</dbReference>
<reference evidence="2" key="2">
    <citation type="submission" date="2021-04" db="EMBL/GenBank/DDBJ databases">
        <authorList>
            <person name="Gilroy R."/>
        </authorList>
    </citation>
    <scope>NUCLEOTIDE SEQUENCE</scope>
    <source>
        <strain evidence="2">ChiHjej9B8-1298</strain>
    </source>
</reference>
<evidence type="ECO:0000313" key="3">
    <source>
        <dbReference type="Proteomes" id="UP000824028"/>
    </source>
</evidence>
<name>A0A9D2J1I2_9BACE</name>
<dbReference type="Proteomes" id="UP000824028">
    <property type="component" value="Unassembled WGS sequence"/>
</dbReference>
<feature type="chain" id="PRO_5039269768" description="DUF4426 domain-containing protein" evidence="1">
    <location>
        <begin position="22"/>
        <end position="158"/>
    </location>
</feature>
<accession>A0A9D2J1I2</accession>
<proteinExistence type="predicted"/>